<evidence type="ECO:0000313" key="3">
    <source>
        <dbReference type="EMBL" id="QCD89837.1"/>
    </source>
</evidence>
<gene>
    <name evidence="2" type="ORF">DEO72_LG4g786</name>
    <name evidence="3" type="ORF">DEO72_LG4g787</name>
</gene>
<evidence type="ECO:0000313" key="2">
    <source>
        <dbReference type="EMBL" id="QCD89836.1"/>
    </source>
</evidence>
<reference evidence="2 4" key="1">
    <citation type="submission" date="2019-04" db="EMBL/GenBank/DDBJ databases">
        <title>An improved genome assembly and genetic linkage map for asparagus bean, Vigna unguiculata ssp. sesquipedialis.</title>
        <authorList>
            <person name="Xia Q."/>
            <person name="Zhang R."/>
            <person name="Dong Y."/>
        </authorList>
    </citation>
    <scope>NUCLEOTIDE SEQUENCE [LARGE SCALE GENOMIC DNA]</scope>
    <source>
        <tissue evidence="2">Leaf</tissue>
    </source>
</reference>
<sequence>MTATLDITQRLFETICEEKAKAERSRVLDNDAPKNRMSPVMFPTAGTRCSGHGDTVSDGGAPEISPISCALEKKEERDMSPVGDDRRCRRRASCSVLWWCSEAETEANGDRGWSCGGVEKKRLPCEGKKLWLLLGFF</sequence>
<dbReference type="AlphaFoldDB" id="A0A4D6LNQ9"/>
<evidence type="ECO:0000313" key="4">
    <source>
        <dbReference type="Proteomes" id="UP000501690"/>
    </source>
</evidence>
<protein>
    <submittedName>
        <fullName evidence="2">Uncharacterized protein</fullName>
    </submittedName>
</protein>
<proteinExistence type="predicted"/>
<dbReference type="EMBL" id="CP039348">
    <property type="protein sequence ID" value="QCD89836.1"/>
    <property type="molecule type" value="Genomic_DNA"/>
</dbReference>
<dbReference type="Proteomes" id="UP000501690">
    <property type="component" value="Linkage Group LG4"/>
</dbReference>
<accession>A0A4D6LNQ9</accession>
<organism evidence="2 4">
    <name type="scientific">Vigna unguiculata</name>
    <name type="common">Cowpea</name>
    <dbReference type="NCBI Taxonomy" id="3917"/>
    <lineage>
        <taxon>Eukaryota</taxon>
        <taxon>Viridiplantae</taxon>
        <taxon>Streptophyta</taxon>
        <taxon>Embryophyta</taxon>
        <taxon>Tracheophyta</taxon>
        <taxon>Spermatophyta</taxon>
        <taxon>Magnoliopsida</taxon>
        <taxon>eudicotyledons</taxon>
        <taxon>Gunneridae</taxon>
        <taxon>Pentapetalae</taxon>
        <taxon>rosids</taxon>
        <taxon>fabids</taxon>
        <taxon>Fabales</taxon>
        <taxon>Fabaceae</taxon>
        <taxon>Papilionoideae</taxon>
        <taxon>50 kb inversion clade</taxon>
        <taxon>NPAAA clade</taxon>
        <taxon>indigoferoid/millettioid clade</taxon>
        <taxon>Phaseoleae</taxon>
        <taxon>Vigna</taxon>
    </lineage>
</organism>
<evidence type="ECO:0000256" key="1">
    <source>
        <dbReference type="SAM" id="MobiDB-lite"/>
    </source>
</evidence>
<name>A0A4D6LNQ9_VIGUN</name>
<feature type="region of interest" description="Disordered" evidence="1">
    <location>
        <begin position="31"/>
        <end position="62"/>
    </location>
</feature>
<dbReference type="EMBL" id="CP039348">
    <property type="protein sequence ID" value="QCD89837.1"/>
    <property type="molecule type" value="Genomic_DNA"/>
</dbReference>
<keyword evidence="4" id="KW-1185">Reference proteome</keyword>